<proteinExistence type="predicted"/>
<dbReference type="Proteomes" id="UP000176037">
    <property type="component" value="Unassembled WGS sequence"/>
</dbReference>
<dbReference type="AlphaFoldDB" id="A0A1E8FGZ8"/>
<name>A0A1E8FGZ8_9ALTE</name>
<reference evidence="1 2" key="1">
    <citation type="submission" date="2016-09" db="EMBL/GenBank/DDBJ databases">
        <title>Alteromonas lipolytica, a new species isolated from sea water.</title>
        <authorList>
            <person name="Wu Y.-H."/>
            <person name="Cheng H."/>
            <person name="Xu X.-W."/>
        </authorList>
    </citation>
    <scope>NUCLEOTIDE SEQUENCE [LARGE SCALE GENOMIC DNA]</scope>
    <source>
        <strain evidence="1 2">JW12</strain>
    </source>
</reference>
<sequence>MKIYSFGLPLLRQLLFKSSHLDTGFLWSAFYVKQTFIFFPMKTQDMVFQRKRCHHEVLVKNCSFWETT</sequence>
<protein>
    <submittedName>
        <fullName evidence="1">Uncharacterized protein</fullName>
    </submittedName>
</protein>
<evidence type="ECO:0000313" key="1">
    <source>
        <dbReference type="EMBL" id="OFI35189.1"/>
    </source>
</evidence>
<dbReference type="EMBL" id="MJIC01000010">
    <property type="protein sequence ID" value="OFI35189.1"/>
    <property type="molecule type" value="Genomic_DNA"/>
</dbReference>
<evidence type="ECO:0000313" key="2">
    <source>
        <dbReference type="Proteomes" id="UP000176037"/>
    </source>
</evidence>
<accession>A0A1E8FGZ8</accession>
<comment type="caution">
    <text evidence="1">The sequence shown here is derived from an EMBL/GenBank/DDBJ whole genome shotgun (WGS) entry which is preliminary data.</text>
</comment>
<keyword evidence="2" id="KW-1185">Reference proteome</keyword>
<organism evidence="1 2">
    <name type="scientific">Alteromonas lipolytica</name>
    <dbReference type="NCBI Taxonomy" id="1856405"/>
    <lineage>
        <taxon>Bacteria</taxon>
        <taxon>Pseudomonadati</taxon>
        <taxon>Pseudomonadota</taxon>
        <taxon>Gammaproteobacteria</taxon>
        <taxon>Alteromonadales</taxon>
        <taxon>Alteromonadaceae</taxon>
        <taxon>Alteromonas/Salinimonas group</taxon>
        <taxon>Alteromonas</taxon>
    </lineage>
</organism>
<gene>
    <name evidence="1" type="ORF">BFC17_16750</name>
</gene>